<protein>
    <submittedName>
        <fullName evidence="1">3605_t:CDS:1</fullName>
    </submittedName>
</protein>
<comment type="caution">
    <text evidence="1">The sequence shown here is derived from an EMBL/GenBank/DDBJ whole genome shotgun (WGS) entry which is preliminary data.</text>
</comment>
<keyword evidence="2" id="KW-1185">Reference proteome</keyword>
<evidence type="ECO:0000313" key="2">
    <source>
        <dbReference type="Proteomes" id="UP000789860"/>
    </source>
</evidence>
<dbReference type="EMBL" id="CAJVPM010023830">
    <property type="protein sequence ID" value="CAG8651309.1"/>
    <property type="molecule type" value="Genomic_DNA"/>
</dbReference>
<name>A0ACA9NKT9_9GLOM</name>
<organism evidence="1 2">
    <name type="scientific">Scutellospora calospora</name>
    <dbReference type="NCBI Taxonomy" id="85575"/>
    <lineage>
        <taxon>Eukaryota</taxon>
        <taxon>Fungi</taxon>
        <taxon>Fungi incertae sedis</taxon>
        <taxon>Mucoromycota</taxon>
        <taxon>Glomeromycotina</taxon>
        <taxon>Glomeromycetes</taxon>
        <taxon>Diversisporales</taxon>
        <taxon>Gigasporaceae</taxon>
        <taxon>Scutellospora</taxon>
    </lineage>
</organism>
<feature type="non-terminal residue" evidence="1">
    <location>
        <position position="141"/>
    </location>
</feature>
<gene>
    <name evidence="1" type="ORF">SCALOS_LOCUS8675</name>
</gene>
<sequence>MPFEEIQGDLFVDPDPTDALAHCVSKDLRMGKGIAKIFKDKFNGFNKLKQQDKKVGEVAYLFHDKRYIFYLITKPTAWDKPTQEDFKKSLAELRRLCEEFKVTGLSIPRIGTGLDCLDLDFVRESVCNAFEGSDIKVTMYY</sequence>
<reference evidence="1" key="1">
    <citation type="submission" date="2021-06" db="EMBL/GenBank/DDBJ databases">
        <authorList>
            <person name="Kallberg Y."/>
            <person name="Tangrot J."/>
            <person name="Rosling A."/>
        </authorList>
    </citation>
    <scope>NUCLEOTIDE SEQUENCE</scope>
    <source>
        <strain evidence="1">AU212A</strain>
    </source>
</reference>
<accession>A0ACA9NKT9</accession>
<proteinExistence type="predicted"/>
<evidence type="ECO:0000313" key="1">
    <source>
        <dbReference type="EMBL" id="CAG8651309.1"/>
    </source>
</evidence>
<dbReference type="Proteomes" id="UP000789860">
    <property type="component" value="Unassembled WGS sequence"/>
</dbReference>